<accession>A0A6A5FVN0</accession>
<evidence type="ECO:0000256" key="2">
    <source>
        <dbReference type="SAM" id="MobiDB-lite"/>
    </source>
</evidence>
<organism evidence="3 4">
    <name type="scientific">Caenorhabditis remanei</name>
    <name type="common">Caenorhabditis vulgaris</name>
    <dbReference type="NCBI Taxonomy" id="31234"/>
    <lineage>
        <taxon>Eukaryota</taxon>
        <taxon>Metazoa</taxon>
        <taxon>Ecdysozoa</taxon>
        <taxon>Nematoda</taxon>
        <taxon>Chromadorea</taxon>
        <taxon>Rhabditida</taxon>
        <taxon>Rhabditina</taxon>
        <taxon>Rhabditomorpha</taxon>
        <taxon>Rhabditoidea</taxon>
        <taxon>Rhabditidae</taxon>
        <taxon>Peloderinae</taxon>
        <taxon>Caenorhabditis</taxon>
    </lineage>
</organism>
<evidence type="ECO:0000256" key="1">
    <source>
        <dbReference type="SAM" id="Coils"/>
    </source>
</evidence>
<dbReference type="RefSeq" id="XP_003095853.2">
    <property type="nucleotide sequence ID" value="XM_003095805.2"/>
</dbReference>
<evidence type="ECO:0000313" key="3">
    <source>
        <dbReference type="EMBL" id="KAF1746603.1"/>
    </source>
</evidence>
<dbReference type="EMBL" id="WUAV01000006">
    <property type="protein sequence ID" value="KAF1746603.1"/>
    <property type="molecule type" value="Genomic_DNA"/>
</dbReference>
<dbReference type="CTD" id="9808028"/>
<feature type="coiled-coil region" evidence="1">
    <location>
        <begin position="129"/>
        <end position="192"/>
    </location>
</feature>
<dbReference type="Proteomes" id="UP000483820">
    <property type="component" value="Chromosome X"/>
</dbReference>
<sequence length="240" mass="27298">MSNTLNPLNHGIGGTHSKDLVLPQPFIPINPTRPEWYKREEKLPHDHPEYRGIANYYGHAEAYPFNPERPLPVEFYADKLNKFASLMVIACDLEESCVTLALIKNIRAANAYYIEKTKKDHNELIGELVAKHDEDVEKLEQDKKFLKIQCHKKMEQMMMKYETKITNLVKTVTDQKNEISALRDQISKQEQNAKNKTAGVSGNPEIIGLEHLSIDTAPSTPSPPTVATTETKKSIKSFRI</sequence>
<keyword evidence="1" id="KW-0175">Coiled coil</keyword>
<dbReference type="GeneID" id="9808028"/>
<feature type="region of interest" description="Disordered" evidence="2">
    <location>
        <begin position="214"/>
        <end position="240"/>
    </location>
</feature>
<proteinExistence type="predicted"/>
<comment type="caution">
    <text evidence="3">The sequence shown here is derived from an EMBL/GenBank/DDBJ whole genome shotgun (WGS) entry which is preliminary data.</text>
</comment>
<name>A0A6A5FVN0_CAERE</name>
<evidence type="ECO:0000313" key="4">
    <source>
        <dbReference type="Proteomes" id="UP000483820"/>
    </source>
</evidence>
<gene>
    <name evidence="3" type="ORF">GCK72_023060</name>
</gene>
<dbReference type="AlphaFoldDB" id="A0A6A5FVN0"/>
<reference evidence="3 4" key="1">
    <citation type="submission" date="2019-12" db="EMBL/GenBank/DDBJ databases">
        <title>Chromosome-level assembly of the Caenorhabditis remanei genome.</title>
        <authorList>
            <person name="Teterina A.A."/>
            <person name="Willis J.H."/>
            <person name="Phillips P.C."/>
        </authorList>
    </citation>
    <scope>NUCLEOTIDE SEQUENCE [LARGE SCALE GENOMIC DNA]</scope>
    <source>
        <strain evidence="3 4">PX506</strain>
        <tissue evidence="3">Whole organism</tissue>
    </source>
</reference>
<protein>
    <submittedName>
        <fullName evidence="3">Uncharacterized protein</fullName>
    </submittedName>
</protein>
<dbReference type="KEGG" id="crq:GCK72_023060"/>